<evidence type="ECO:0000256" key="1">
    <source>
        <dbReference type="SAM" id="MobiDB-lite"/>
    </source>
</evidence>
<feature type="compositionally biased region" description="Polar residues" evidence="1">
    <location>
        <begin position="1"/>
        <end position="21"/>
    </location>
</feature>
<evidence type="ECO:0000313" key="2">
    <source>
        <dbReference type="EMBL" id="CAF4200591.1"/>
    </source>
</evidence>
<sequence length="145" mass="16669">MGCTTTKIAPQSPQPKEQQSYNDDDIDNIQDDSVFSPKNIAADDNIIANIPDKSDHVHIQVADSQAFNDSFVQQRQQAINNRSYQTTVQSWQPKSLQQLTELIDAFSKGKSLVDRHWIIFYWIACNIDYDTESYFSKNYKDQTAE</sequence>
<reference evidence="2" key="1">
    <citation type="submission" date="2021-02" db="EMBL/GenBank/DDBJ databases">
        <authorList>
            <person name="Nowell W R."/>
        </authorList>
    </citation>
    <scope>NUCLEOTIDE SEQUENCE</scope>
</reference>
<evidence type="ECO:0000313" key="3">
    <source>
        <dbReference type="Proteomes" id="UP000663851"/>
    </source>
</evidence>
<proteinExistence type="predicted"/>
<comment type="caution">
    <text evidence="2">The sequence shown here is derived from an EMBL/GenBank/DDBJ whole genome shotgun (WGS) entry which is preliminary data.</text>
</comment>
<name>A0A820BH32_9BILA</name>
<feature type="non-terminal residue" evidence="2">
    <location>
        <position position="145"/>
    </location>
</feature>
<dbReference type="Proteomes" id="UP000663851">
    <property type="component" value="Unassembled WGS sequence"/>
</dbReference>
<dbReference type="EMBL" id="CAJOBO010000356">
    <property type="protein sequence ID" value="CAF4200591.1"/>
    <property type="molecule type" value="Genomic_DNA"/>
</dbReference>
<accession>A0A820BH32</accession>
<feature type="region of interest" description="Disordered" evidence="1">
    <location>
        <begin position="1"/>
        <end position="29"/>
    </location>
</feature>
<organism evidence="2 3">
    <name type="scientific">Rotaria socialis</name>
    <dbReference type="NCBI Taxonomy" id="392032"/>
    <lineage>
        <taxon>Eukaryota</taxon>
        <taxon>Metazoa</taxon>
        <taxon>Spiralia</taxon>
        <taxon>Gnathifera</taxon>
        <taxon>Rotifera</taxon>
        <taxon>Eurotatoria</taxon>
        <taxon>Bdelloidea</taxon>
        <taxon>Philodinida</taxon>
        <taxon>Philodinidae</taxon>
        <taxon>Rotaria</taxon>
    </lineage>
</organism>
<dbReference type="AlphaFoldDB" id="A0A820BH32"/>
<gene>
    <name evidence="2" type="ORF">HFQ381_LOCUS7445</name>
</gene>
<protein>
    <submittedName>
        <fullName evidence="2">Uncharacterized protein</fullName>
    </submittedName>
</protein>